<dbReference type="RefSeq" id="WP_000043926.1">
    <property type="nucleotide sequence ID" value="NZ_JEWH01000073.1"/>
</dbReference>
<proteinExistence type="predicted"/>
<reference evidence="4 5" key="1">
    <citation type="submission" date="2014-02" db="EMBL/GenBank/DDBJ databases">
        <title>Comparative genomics and transcriptomics to identify genetic mechanisms underlying the emergence of carbapenem resistant Acinetobacter baumannii (CRAb).</title>
        <authorList>
            <person name="Harris A.D."/>
            <person name="Johnson K.J."/>
            <person name="George J."/>
            <person name="Shefchek K."/>
            <person name="Daugherty S.C."/>
            <person name="Parankush S."/>
            <person name="Sadzewicz L."/>
            <person name="Tallon L."/>
            <person name="Sengamalay N."/>
            <person name="Hazen T.H."/>
            <person name="Rasko D.A."/>
        </authorList>
    </citation>
    <scope>NUCLEOTIDE SEQUENCE [LARGE SCALE GENOMIC DNA]</scope>
    <source>
        <strain evidence="4 5">1295743</strain>
    </source>
</reference>
<dbReference type="InterPro" id="IPR050624">
    <property type="entry name" value="HTH-type_Tx_Regulator"/>
</dbReference>
<dbReference type="Gene3D" id="1.10.357.10">
    <property type="entry name" value="Tetracycline Repressor, domain 2"/>
    <property type="match status" value="1"/>
</dbReference>
<feature type="DNA-binding region" description="H-T-H motif" evidence="2">
    <location>
        <begin position="24"/>
        <end position="43"/>
    </location>
</feature>
<evidence type="ECO:0000313" key="5">
    <source>
        <dbReference type="Proteomes" id="UP000020595"/>
    </source>
</evidence>
<dbReference type="PANTHER" id="PTHR43479">
    <property type="entry name" value="ACREF/ENVCD OPERON REPRESSOR-RELATED"/>
    <property type="match status" value="1"/>
</dbReference>
<dbReference type="PANTHER" id="PTHR43479:SF11">
    <property type="entry name" value="ACREF_ENVCD OPERON REPRESSOR-RELATED"/>
    <property type="match status" value="1"/>
</dbReference>
<evidence type="ECO:0000259" key="3">
    <source>
        <dbReference type="PROSITE" id="PS50977"/>
    </source>
</evidence>
<evidence type="ECO:0000256" key="2">
    <source>
        <dbReference type="PROSITE-ProRule" id="PRU00335"/>
    </source>
</evidence>
<gene>
    <name evidence="4" type="ORF">J512_3766</name>
</gene>
<dbReference type="EMBL" id="JEWH01000073">
    <property type="protein sequence ID" value="EXB03803.1"/>
    <property type="molecule type" value="Genomic_DNA"/>
</dbReference>
<dbReference type="InterPro" id="IPR036271">
    <property type="entry name" value="Tet_transcr_reg_TetR-rel_C_sf"/>
</dbReference>
<name>A0A009IJ24_ACIB9</name>
<accession>A0A009IJ24</accession>
<dbReference type="PROSITE" id="PS50977">
    <property type="entry name" value="HTH_TETR_2"/>
    <property type="match status" value="1"/>
</dbReference>
<dbReference type="SUPFAM" id="SSF48498">
    <property type="entry name" value="Tetracyclin repressor-like, C-terminal domain"/>
    <property type="match status" value="1"/>
</dbReference>
<dbReference type="InterPro" id="IPR001647">
    <property type="entry name" value="HTH_TetR"/>
</dbReference>
<evidence type="ECO:0000313" key="4">
    <source>
        <dbReference type="EMBL" id="EXB03803.1"/>
    </source>
</evidence>
<feature type="domain" description="HTH tetR-type" evidence="3">
    <location>
        <begin position="1"/>
        <end position="61"/>
    </location>
</feature>
<dbReference type="GO" id="GO:0003677">
    <property type="term" value="F:DNA binding"/>
    <property type="evidence" value="ECO:0007669"/>
    <property type="project" value="UniProtKB-UniRule"/>
</dbReference>
<dbReference type="PATRIC" id="fig|1310613.3.peg.3604"/>
<dbReference type="PRINTS" id="PR00455">
    <property type="entry name" value="HTHTETR"/>
</dbReference>
<organism evidence="4 5">
    <name type="scientific">Acinetobacter baumannii (strain 1295743)</name>
    <dbReference type="NCBI Taxonomy" id="1310613"/>
    <lineage>
        <taxon>Bacteria</taxon>
        <taxon>Pseudomonadati</taxon>
        <taxon>Pseudomonadota</taxon>
        <taxon>Gammaproteobacteria</taxon>
        <taxon>Moraxellales</taxon>
        <taxon>Moraxellaceae</taxon>
        <taxon>Acinetobacter</taxon>
        <taxon>Acinetobacter calcoaceticus/baumannii complex</taxon>
    </lineage>
</organism>
<dbReference type="Pfam" id="PF00440">
    <property type="entry name" value="TetR_N"/>
    <property type="match status" value="1"/>
</dbReference>
<protein>
    <submittedName>
        <fullName evidence="4">Bacterial regulatory s, tetR family protein</fullName>
    </submittedName>
</protein>
<dbReference type="SUPFAM" id="SSF46689">
    <property type="entry name" value="Homeodomain-like"/>
    <property type="match status" value="1"/>
</dbReference>
<dbReference type="InterPro" id="IPR009057">
    <property type="entry name" value="Homeodomain-like_sf"/>
</dbReference>
<dbReference type="AlphaFoldDB" id="A0A009IJ24"/>
<evidence type="ECO:0000256" key="1">
    <source>
        <dbReference type="ARBA" id="ARBA00023125"/>
    </source>
</evidence>
<dbReference type="Proteomes" id="UP000020595">
    <property type="component" value="Unassembled WGS sequence"/>
</dbReference>
<comment type="caution">
    <text evidence="4">The sequence shown here is derived from an EMBL/GenBank/DDBJ whole genome shotgun (WGS) entry which is preliminary data.</text>
</comment>
<dbReference type="SMR" id="A0A009IJ24"/>
<keyword evidence="1 2" id="KW-0238">DNA-binding</keyword>
<sequence length="190" mass="22140">MSKRDTIIKTATALFNEKSYNSIGVDRIIAESNVAKMTFYKYFPSKEKLIESCLYKRNSDIQSAILERINTNDLPLVQLRSLFNWYIDWIYTEDFNGCLFKKATMEVVQLYPSVKNPINEYREWLYELVFSILIKIQVEDAAALTNLFLNILDGVINDGTIDKNLINAEKTWSYIKKIIDLEKIEELVAI</sequence>